<evidence type="ECO:0000313" key="8">
    <source>
        <dbReference type="Proteomes" id="UP001300502"/>
    </source>
</evidence>
<dbReference type="Gene3D" id="1.20.1310.10">
    <property type="entry name" value="Cullin Repeats"/>
    <property type="match status" value="4"/>
</dbReference>
<evidence type="ECO:0000256" key="5">
    <source>
        <dbReference type="RuleBase" id="RU003829"/>
    </source>
</evidence>
<dbReference type="InterPro" id="IPR059120">
    <property type="entry name" value="Cullin-like_AB"/>
</dbReference>
<evidence type="ECO:0000259" key="6">
    <source>
        <dbReference type="PROSITE" id="PS50069"/>
    </source>
</evidence>
<organism evidence="7 8">
    <name type="scientific">Galdieria yellowstonensis</name>
    <dbReference type="NCBI Taxonomy" id="3028027"/>
    <lineage>
        <taxon>Eukaryota</taxon>
        <taxon>Rhodophyta</taxon>
        <taxon>Bangiophyceae</taxon>
        <taxon>Galdieriales</taxon>
        <taxon>Galdieriaceae</taxon>
        <taxon>Galdieria</taxon>
    </lineage>
</organism>
<sequence length="756" mass="89128">MSRRLGTRVPILPFKHSVQADPKYAERTWESLKEAIKEICKHNTGVLSYEELYRNAYNLVLHKHGDMLYRGLEDCLTELLTQVVKQVAGHAESSFLERVKQEWEWHKVSMVHVRDILMYMDRTYVAAKRKTPVYELGMALFRSVFLQSPLIYERLLNGILGNIQLERKGEEVNRQLLGALITMLRDLNGEQEGEQIFADFERRVLKETADFYYAEAQWQLSICSCPVYLRRVEQRLEEEQDRIRSYLCLNSPADLIKVVQNELVTRHMETILDMENSGFVHLVRNDCIEDLATMYRLFHQVHGGDELLRSRLKKEIHTQGNIILADEDTRSDPIRWVESVIRLRQKYIHIVWHSFGYFTTNNNNNNVEPMDKSGFSENSVDKKLLQTVNESLEWFLNQFERTSEYLSLYLDHRIRTDFRNASEAEMESCFEQVILLFRAVRDKDLFERYYKQHLAKRLLSGRNFSEDVERMFIEKLKSECGYQFTSKLEVMFTDIRTSAEEVEAFRNAVSSDWNGIEFQVNVLTTGCWPIKNQPSARLCSEMQQCCQAFEKVYFARHSGRLLSWQTSLGNVELRAYFPSRRHELHVSTHQAIILLLFNHHDELSFRQIQEETGLPDSELVRCLKSLACGKYRILCKEPKGKQVMDTDTFSYHSQFTCRLVRIKIANVMPEKETEEEKRETHGRVDDDRKPQMEAAIVRIMKARKYLDHNNLVSEVISQLQSHFVPEPAEIKRRIESLIEREFLERDNNQKSYRYIA</sequence>
<keyword evidence="3" id="KW-0832">Ubl conjugation</keyword>
<dbReference type="SMART" id="SM00182">
    <property type="entry name" value="CULLIN"/>
    <property type="match status" value="1"/>
</dbReference>
<dbReference type="AlphaFoldDB" id="A0AAV9I5A2"/>
<dbReference type="GO" id="GO:0006511">
    <property type="term" value="P:ubiquitin-dependent protein catabolic process"/>
    <property type="evidence" value="ECO:0007669"/>
    <property type="project" value="InterPro"/>
</dbReference>
<dbReference type="Pfam" id="PF00888">
    <property type="entry name" value="Cullin"/>
    <property type="match status" value="1"/>
</dbReference>
<dbReference type="Gene3D" id="1.10.10.10">
    <property type="entry name" value="Winged helix-like DNA-binding domain superfamily/Winged helix DNA-binding domain"/>
    <property type="match status" value="1"/>
</dbReference>
<dbReference type="EMBL" id="JANCYU010000014">
    <property type="protein sequence ID" value="KAK4523387.1"/>
    <property type="molecule type" value="Genomic_DNA"/>
</dbReference>
<evidence type="ECO:0000256" key="2">
    <source>
        <dbReference type="ARBA" id="ARBA00022499"/>
    </source>
</evidence>
<name>A0AAV9I5A2_9RHOD</name>
<dbReference type="PROSITE" id="PS50069">
    <property type="entry name" value="CULLIN_2"/>
    <property type="match status" value="1"/>
</dbReference>
<keyword evidence="2" id="KW-1017">Isopeptide bond</keyword>
<dbReference type="FunFam" id="1.10.10.10:FF:000014">
    <property type="entry name" value="Cullin 1"/>
    <property type="match status" value="1"/>
</dbReference>
<proteinExistence type="inferred from homology"/>
<dbReference type="InterPro" id="IPR019559">
    <property type="entry name" value="Cullin_neddylation_domain"/>
</dbReference>
<feature type="domain" description="Cullin family profile" evidence="6">
    <location>
        <begin position="401"/>
        <end position="627"/>
    </location>
</feature>
<dbReference type="SUPFAM" id="SSF75632">
    <property type="entry name" value="Cullin homology domain"/>
    <property type="match status" value="1"/>
</dbReference>
<evidence type="ECO:0000313" key="7">
    <source>
        <dbReference type="EMBL" id="KAK4523387.1"/>
    </source>
</evidence>
<dbReference type="InterPro" id="IPR001373">
    <property type="entry name" value="Cullin_N"/>
</dbReference>
<dbReference type="SUPFAM" id="SSF74788">
    <property type="entry name" value="Cullin repeat-like"/>
    <property type="match status" value="1"/>
</dbReference>
<dbReference type="InterPro" id="IPR016158">
    <property type="entry name" value="Cullin_homology"/>
</dbReference>
<reference evidence="7 8" key="1">
    <citation type="submission" date="2022-07" db="EMBL/GenBank/DDBJ databases">
        <title>Genome-wide signatures of adaptation to extreme environments.</title>
        <authorList>
            <person name="Cho C.H."/>
            <person name="Yoon H.S."/>
        </authorList>
    </citation>
    <scope>NUCLEOTIDE SEQUENCE [LARGE SCALE GENOMIC DNA]</scope>
    <source>
        <strain evidence="7 8">108.79 E11</strain>
    </source>
</reference>
<dbReference type="FunFam" id="1.20.1310.10:FF:000002">
    <property type="entry name" value="cullin-3 isoform X1"/>
    <property type="match status" value="1"/>
</dbReference>
<dbReference type="FunFam" id="1.20.1310.10:FF:000006">
    <property type="entry name" value="Cullin 3"/>
    <property type="match status" value="1"/>
</dbReference>
<dbReference type="InterPro" id="IPR016159">
    <property type="entry name" value="Cullin_repeat-like_dom_sf"/>
</dbReference>
<dbReference type="Pfam" id="PF10557">
    <property type="entry name" value="Cullin_Nedd8"/>
    <property type="match status" value="1"/>
</dbReference>
<evidence type="ECO:0000256" key="3">
    <source>
        <dbReference type="ARBA" id="ARBA00022843"/>
    </source>
</evidence>
<dbReference type="FunFam" id="1.20.1310.10:FF:000001">
    <property type="entry name" value="Cullin 3"/>
    <property type="match status" value="1"/>
</dbReference>
<dbReference type="PANTHER" id="PTHR11932">
    <property type="entry name" value="CULLIN"/>
    <property type="match status" value="1"/>
</dbReference>
<dbReference type="SUPFAM" id="SSF46785">
    <property type="entry name" value="Winged helix' DNA-binding domain"/>
    <property type="match status" value="1"/>
</dbReference>
<dbReference type="Proteomes" id="UP001300502">
    <property type="component" value="Unassembled WGS sequence"/>
</dbReference>
<dbReference type="Gene3D" id="3.30.230.130">
    <property type="entry name" value="Cullin, Chain C, Domain 2"/>
    <property type="match status" value="1"/>
</dbReference>
<gene>
    <name evidence="7" type="ORF">GAYE_PCTG52G1282</name>
</gene>
<evidence type="ECO:0000256" key="4">
    <source>
        <dbReference type="PROSITE-ProRule" id="PRU00330"/>
    </source>
</evidence>
<dbReference type="Pfam" id="PF26557">
    <property type="entry name" value="Cullin_AB"/>
    <property type="match status" value="1"/>
</dbReference>
<dbReference type="InterPro" id="IPR036388">
    <property type="entry name" value="WH-like_DNA-bd_sf"/>
</dbReference>
<keyword evidence="8" id="KW-1185">Reference proteome</keyword>
<dbReference type="InterPro" id="IPR036317">
    <property type="entry name" value="Cullin_homology_sf"/>
</dbReference>
<dbReference type="InterPro" id="IPR036390">
    <property type="entry name" value="WH_DNA-bd_sf"/>
</dbReference>
<dbReference type="GO" id="GO:0031625">
    <property type="term" value="F:ubiquitin protein ligase binding"/>
    <property type="evidence" value="ECO:0007669"/>
    <property type="project" value="InterPro"/>
</dbReference>
<protein>
    <recommendedName>
        <fullName evidence="6">Cullin family profile domain-containing protein</fullName>
    </recommendedName>
</protein>
<comment type="caution">
    <text evidence="7">The sequence shown here is derived from an EMBL/GenBank/DDBJ whole genome shotgun (WGS) entry which is preliminary data.</text>
</comment>
<evidence type="ECO:0000256" key="1">
    <source>
        <dbReference type="ARBA" id="ARBA00006019"/>
    </source>
</evidence>
<dbReference type="InterPro" id="IPR045093">
    <property type="entry name" value="Cullin"/>
</dbReference>
<dbReference type="SMART" id="SM00884">
    <property type="entry name" value="Cullin_Nedd8"/>
    <property type="match status" value="1"/>
</dbReference>
<accession>A0AAV9I5A2</accession>
<comment type="similarity">
    <text evidence="1 4 5">Belongs to the cullin family.</text>
</comment>